<dbReference type="InterPro" id="IPR036691">
    <property type="entry name" value="Endo/exonu/phosph_ase_sf"/>
</dbReference>
<dbReference type="SUPFAM" id="SSF56219">
    <property type="entry name" value="DNase I-like"/>
    <property type="match status" value="1"/>
</dbReference>
<dbReference type="PANTHER" id="PTHR33332">
    <property type="entry name" value="REVERSE TRANSCRIPTASE DOMAIN-CONTAINING PROTEIN"/>
    <property type="match status" value="1"/>
</dbReference>
<evidence type="ECO:0000259" key="1">
    <source>
        <dbReference type="PROSITE" id="PS50878"/>
    </source>
</evidence>
<dbReference type="GO" id="GO:0003824">
    <property type="term" value="F:catalytic activity"/>
    <property type="evidence" value="ECO:0007669"/>
    <property type="project" value="InterPro"/>
</dbReference>
<accession>A0A6V7YBQ4</accession>
<sequence length="872" mass="102170">MGNYEVILANRIEKRGGGSAILVKNNIPFKIIFSGSKFQSEIVHIKLLLEKEINIINIYRPPNSSILNTKKLFKFLLNQINQKTILCGDFNIRHINWYSNEIIDNYDKIANIFIEFIGQNQLKQLVTEPTRENSILDLVLTSDSGIVRTIKVRENFSTSDHKMIEFELNYRVKVIRKPKSYVRDFSKSNFINLNQVIFRNNLDLGISTKFTVEDKYIYLTKELLCLYNKYIPMRALNKIIRKAYPQRIKELHKEKLILFRLLKERIYDNNLRVKYKIVSRNLKKQLKIHHNTNEEKIINKGGNSIHKYIRNRLTQDNNIPCLIDKENKFYFSDEEKCNILGKGFQKNFQKRSINLSDSDGNIIPESKFTDIDLSTSIVWDTLRSLPSKNSTSPDNIPYILLKYCADSLAKIITDTFRIIIDNGQIPSIWKSSLIIPLYKKGEKSDPNNYRPISLTCTLCRILERIIAKQLVKYLEDNKFFNQNQFGFLKSRSTTTQLLSTMNDLYNAIQDGYSIDIIYIDFAKAFDTVPINILLDKIVKAGISGKVYTFLKNFLSDRNFKIKIGDQISCEYETFSGVPQGSVLGPLLFLIFINDLPNQIPENIGIKLYADDVKLYVAHRNGIERDELNKALWKLEKWTELNGLEISPHKCFALYLGKNNLKREYNIHGLKIQETECIRDLGVLIDSKISFNNHINMVIKNAYLKSFQITRIIKSRDLNLLVNIYKTYIRPQLEYATEVWNPHMKYQIDKIERIQKLFTKNIYKKCGLIKVPYEERLNTCKLEKLIDRRKIADLSTAFKIIKGFTSLNSQNYFNFSNRSLRRPLLLRIKKHTNRTKNNFFHRVVNKWNNLPNESFKINDPKKFRSFIKLSQSK</sequence>
<dbReference type="OrthoDB" id="410104at2759"/>
<protein>
    <recommendedName>
        <fullName evidence="1">Reverse transcriptase domain-containing protein</fullName>
    </recommendedName>
</protein>
<dbReference type="PRINTS" id="PR01345">
    <property type="entry name" value="CERVTRCPTASE"/>
</dbReference>
<dbReference type="EMBL" id="CAJEWN010003928">
    <property type="protein sequence ID" value="CAD2208944.1"/>
    <property type="molecule type" value="Genomic_DNA"/>
</dbReference>
<comment type="caution">
    <text evidence="2">The sequence shown here is derived from an EMBL/GenBank/DDBJ whole genome shotgun (WGS) entry which is preliminary data.</text>
</comment>
<dbReference type="InterPro" id="IPR043502">
    <property type="entry name" value="DNA/RNA_pol_sf"/>
</dbReference>
<dbReference type="Pfam" id="PF14529">
    <property type="entry name" value="Exo_endo_phos_2"/>
    <property type="match status" value="1"/>
</dbReference>
<dbReference type="Proteomes" id="UP000580250">
    <property type="component" value="Unassembled WGS sequence"/>
</dbReference>
<dbReference type="PROSITE" id="PS50878">
    <property type="entry name" value="RT_POL"/>
    <property type="match status" value="1"/>
</dbReference>
<reference evidence="2 3" key="1">
    <citation type="submission" date="2020-08" db="EMBL/GenBank/DDBJ databases">
        <authorList>
            <person name="Koutsovoulos G."/>
            <person name="Danchin GJ E."/>
        </authorList>
    </citation>
    <scope>NUCLEOTIDE SEQUENCE [LARGE SCALE GENOMIC DNA]</scope>
</reference>
<dbReference type="InterPro" id="IPR000477">
    <property type="entry name" value="RT_dom"/>
</dbReference>
<dbReference type="Pfam" id="PF00078">
    <property type="entry name" value="RVT_1"/>
    <property type="match status" value="1"/>
</dbReference>
<dbReference type="SUPFAM" id="SSF56672">
    <property type="entry name" value="DNA/RNA polymerases"/>
    <property type="match status" value="1"/>
</dbReference>
<evidence type="ECO:0000313" key="2">
    <source>
        <dbReference type="EMBL" id="CAD2208944.1"/>
    </source>
</evidence>
<feature type="domain" description="Reverse transcriptase" evidence="1">
    <location>
        <begin position="418"/>
        <end position="671"/>
    </location>
</feature>
<dbReference type="InterPro" id="IPR005135">
    <property type="entry name" value="Endo/exonuclease/phosphatase"/>
</dbReference>
<gene>
    <name evidence="2" type="ORF">MENT_LOCUS63040</name>
</gene>
<dbReference type="AlphaFoldDB" id="A0A6V7YBQ4"/>
<dbReference type="Gene3D" id="3.60.10.10">
    <property type="entry name" value="Endonuclease/exonuclease/phosphatase"/>
    <property type="match status" value="1"/>
</dbReference>
<evidence type="ECO:0000313" key="3">
    <source>
        <dbReference type="Proteomes" id="UP000580250"/>
    </source>
</evidence>
<proteinExistence type="predicted"/>
<organism evidence="2 3">
    <name type="scientific">Meloidogyne enterolobii</name>
    <name type="common">Root-knot nematode worm</name>
    <name type="synonym">Meloidogyne mayaguensis</name>
    <dbReference type="NCBI Taxonomy" id="390850"/>
    <lineage>
        <taxon>Eukaryota</taxon>
        <taxon>Metazoa</taxon>
        <taxon>Ecdysozoa</taxon>
        <taxon>Nematoda</taxon>
        <taxon>Chromadorea</taxon>
        <taxon>Rhabditida</taxon>
        <taxon>Tylenchina</taxon>
        <taxon>Tylenchomorpha</taxon>
        <taxon>Tylenchoidea</taxon>
        <taxon>Meloidogynidae</taxon>
        <taxon>Meloidogyninae</taxon>
        <taxon>Meloidogyne</taxon>
    </lineage>
</organism>
<name>A0A6V7YBQ4_MELEN</name>
<dbReference type="CDD" id="cd01650">
    <property type="entry name" value="RT_nLTR_like"/>
    <property type="match status" value="1"/>
</dbReference>